<evidence type="ECO:0000313" key="2">
    <source>
        <dbReference type="EMBL" id="KEQ58445.1"/>
    </source>
</evidence>
<proteinExistence type="predicted"/>
<gene>
    <name evidence="2" type="ORF">M437DRAFT_88593</name>
</gene>
<protein>
    <submittedName>
        <fullName evidence="2">Uncharacterized protein</fullName>
    </submittedName>
</protein>
<feature type="compositionally biased region" description="Acidic residues" evidence="1">
    <location>
        <begin position="59"/>
        <end position="76"/>
    </location>
</feature>
<name>A0A074VCL1_AURM1</name>
<dbReference type="GeneID" id="63922242"/>
<dbReference type="RefSeq" id="XP_040875468.1">
    <property type="nucleotide sequence ID" value="XM_041028869.1"/>
</dbReference>
<keyword evidence="3" id="KW-1185">Reference proteome</keyword>
<dbReference type="EMBL" id="KL584855">
    <property type="protein sequence ID" value="KEQ58445.1"/>
    <property type="molecule type" value="Genomic_DNA"/>
</dbReference>
<accession>A0A074VCL1</accession>
<dbReference type="Proteomes" id="UP000030672">
    <property type="component" value="Unassembled WGS sequence"/>
</dbReference>
<reference evidence="2 3" key="1">
    <citation type="journal article" date="2014" name="BMC Genomics">
        <title>Genome sequencing of four Aureobasidium pullulans varieties: biotechnological potential, stress tolerance, and description of new species.</title>
        <authorList>
            <person name="Gostin Ar C."/>
            <person name="Ohm R.A."/>
            <person name="Kogej T."/>
            <person name="Sonjak S."/>
            <person name="Turk M."/>
            <person name="Zajc J."/>
            <person name="Zalar P."/>
            <person name="Grube M."/>
            <person name="Sun H."/>
            <person name="Han J."/>
            <person name="Sharma A."/>
            <person name="Chiniquy J."/>
            <person name="Ngan C.Y."/>
            <person name="Lipzen A."/>
            <person name="Barry K."/>
            <person name="Grigoriev I.V."/>
            <person name="Gunde-Cimerman N."/>
        </authorList>
    </citation>
    <scope>NUCLEOTIDE SEQUENCE [LARGE SCALE GENOMIC DNA]</scope>
    <source>
        <strain evidence="2 3">CBS 110374</strain>
    </source>
</reference>
<feature type="region of interest" description="Disordered" evidence="1">
    <location>
        <begin position="27"/>
        <end position="91"/>
    </location>
</feature>
<dbReference type="AlphaFoldDB" id="A0A074VCL1"/>
<sequence length="314" mass="35558">MSDRADFLAGIAASGCGPQFGIYGDFGTFSGPYPDPSPPGGVFGISDYDMSDDSRPSGDEESSDADDSTSEASETDETSKSALKKKKKLDAHAKKQLKLKEIQDRKLKRQMFHLHLDKSPSKAFTSISGVARQNLARISREARAGFGNSKMKKLKHLRWAFQTFTPAGYANYVHILGVDKEMQTRLSHPELDEEPFEEDSLGQEDLTYPMKRIRRSDIKKIKRESNLSHKEQRAAKAARKRERFAAQARPSRKEASTAQLRASWARKEKFQEMVKLSKGKAHEDPKTQKRFYAWARRQLGKKWVPKFNKIFGPA</sequence>
<organism evidence="2 3">
    <name type="scientific">Aureobasidium melanogenum (strain CBS 110374)</name>
    <name type="common">Aureobasidium pullulans var. melanogenum</name>
    <dbReference type="NCBI Taxonomy" id="1043003"/>
    <lineage>
        <taxon>Eukaryota</taxon>
        <taxon>Fungi</taxon>
        <taxon>Dikarya</taxon>
        <taxon>Ascomycota</taxon>
        <taxon>Pezizomycotina</taxon>
        <taxon>Dothideomycetes</taxon>
        <taxon>Dothideomycetidae</taxon>
        <taxon>Dothideales</taxon>
        <taxon>Saccotheciaceae</taxon>
        <taxon>Aureobasidium</taxon>
    </lineage>
</organism>
<evidence type="ECO:0000256" key="1">
    <source>
        <dbReference type="SAM" id="MobiDB-lite"/>
    </source>
</evidence>
<dbReference type="HOGENOM" id="CLU_885616_0_0_1"/>
<evidence type="ECO:0000313" key="3">
    <source>
        <dbReference type="Proteomes" id="UP000030672"/>
    </source>
</evidence>